<name>A0A1I7AIQ0_9BURK</name>
<dbReference type="EMBL" id="FPBH01000003">
    <property type="protein sequence ID" value="SFT74715.1"/>
    <property type="molecule type" value="Genomic_DNA"/>
</dbReference>
<proteinExistence type="predicted"/>
<dbReference type="RefSeq" id="WP_093633586.1">
    <property type="nucleotide sequence ID" value="NZ_CAJNAU010000003.1"/>
</dbReference>
<evidence type="ECO:0000313" key="4">
    <source>
        <dbReference type="Proteomes" id="UP000198844"/>
    </source>
</evidence>
<dbReference type="InterPro" id="IPR054495">
    <property type="entry name" value="DUF488-N3a"/>
</dbReference>
<protein>
    <submittedName>
        <fullName evidence="3">Uncharacterized conserved protein YeaO, DUF488 family</fullName>
    </submittedName>
</protein>
<evidence type="ECO:0000313" key="2">
    <source>
        <dbReference type="EMBL" id="CAE6704807.1"/>
    </source>
</evidence>
<organism evidence="3 4">
    <name type="scientific">Paraburkholderia aspalathi</name>
    <dbReference type="NCBI Taxonomy" id="1324617"/>
    <lineage>
        <taxon>Bacteria</taxon>
        <taxon>Pseudomonadati</taxon>
        <taxon>Pseudomonadota</taxon>
        <taxon>Betaproteobacteria</taxon>
        <taxon>Burkholderiales</taxon>
        <taxon>Burkholderiaceae</taxon>
        <taxon>Paraburkholderia</taxon>
    </lineage>
</organism>
<sequence length="128" mass="14243">MSISIVQLGSPRAADEGLRIGTVRRPPRGVPRAEFATRDYYDVWLPNLSPDAELVKEAKAVTSDRDWAAFAKKFRTEMNGGDASKVLDLLAALSKTTNFSVGCYCDDESRCHRSILRQLLDERGALIR</sequence>
<reference evidence="3 4" key="1">
    <citation type="submission" date="2016-10" db="EMBL/GenBank/DDBJ databases">
        <authorList>
            <person name="de Groot N.N."/>
        </authorList>
    </citation>
    <scope>NUCLEOTIDE SEQUENCE [LARGE SCALE GENOMIC DNA]</scope>
    <source>
        <strain evidence="3 4">LMG 27731</strain>
    </source>
</reference>
<evidence type="ECO:0000313" key="3">
    <source>
        <dbReference type="EMBL" id="SFT74715.1"/>
    </source>
</evidence>
<dbReference type="Proteomes" id="UP000198844">
    <property type="component" value="Unassembled WGS sequence"/>
</dbReference>
<dbReference type="EMBL" id="CAJNAU010000003">
    <property type="protein sequence ID" value="CAE6704807.1"/>
    <property type="molecule type" value="Genomic_DNA"/>
</dbReference>
<reference evidence="2 5" key="2">
    <citation type="submission" date="2021-02" db="EMBL/GenBank/DDBJ databases">
        <authorList>
            <person name="Vanwijnsberghe S."/>
        </authorList>
    </citation>
    <scope>NUCLEOTIDE SEQUENCE [LARGE SCALE GENOMIC DNA]</scope>
    <source>
        <strain evidence="2 5">R-69658</strain>
    </source>
</reference>
<dbReference type="OrthoDB" id="9790745at2"/>
<dbReference type="Pfam" id="PF22751">
    <property type="entry name" value="DUF488-N3a"/>
    <property type="match status" value="1"/>
</dbReference>
<evidence type="ECO:0000313" key="5">
    <source>
        <dbReference type="Proteomes" id="UP000674425"/>
    </source>
</evidence>
<keyword evidence="5" id="KW-1185">Reference proteome</keyword>
<dbReference type="Proteomes" id="UP000674425">
    <property type="component" value="Unassembled WGS sequence"/>
</dbReference>
<evidence type="ECO:0000259" key="1">
    <source>
        <dbReference type="Pfam" id="PF22751"/>
    </source>
</evidence>
<accession>A0A1I7AIQ0</accession>
<gene>
    <name evidence="2" type="ORF">R69658_00643</name>
    <name evidence="3" type="ORF">SAMN05192563_1003404</name>
</gene>
<dbReference type="AlphaFoldDB" id="A0A1I7AIQ0"/>
<feature type="domain" description="DUF488" evidence="1">
    <location>
        <begin position="3"/>
        <end position="124"/>
    </location>
</feature>